<evidence type="ECO:0000256" key="16">
    <source>
        <dbReference type="ARBA" id="ARBA00042156"/>
    </source>
</evidence>
<evidence type="ECO:0000256" key="3">
    <source>
        <dbReference type="ARBA" id="ARBA00022723"/>
    </source>
</evidence>
<dbReference type="Pfam" id="PF17755">
    <property type="entry name" value="UvrA_DNA-bind"/>
    <property type="match status" value="1"/>
</dbReference>
<dbReference type="PANTHER" id="PTHR43152">
    <property type="entry name" value="UVRABC SYSTEM PROTEIN A"/>
    <property type="match status" value="1"/>
</dbReference>
<keyword evidence="5" id="KW-0547">Nucleotide-binding</keyword>
<evidence type="ECO:0000256" key="2">
    <source>
        <dbReference type="ARBA" id="ARBA00022490"/>
    </source>
</evidence>
<dbReference type="Gene3D" id="1.20.1580.10">
    <property type="entry name" value="ABC transporter ATPase like domain"/>
    <property type="match status" value="3"/>
</dbReference>
<dbReference type="InterPro" id="IPR041552">
    <property type="entry name" value="UvrA_DNA-bd"/>
</dbReference>
<sequence length="889" mass="94403">MAFGETSDRASRAPRAIEVRGARVHNLKDVDVDVPLGELVGVAGVSGSGKSSLALGVLYAEGSRRYLEALSTYTRRRLTQASRAQVDEVLHVPAALALHQRPAVPGIRSTFGTMTELLNSLRLLFSRVGSHVCPQCGTRADPTLNVALEQPIVCSHCGKRFHGPGAESLAFNSAGACPTCSGTGIVREVNRAALVPDESKSIDDGAVLPWGSLMWDLMKQVCGAMGVRTNVPFRELTPEERDIVFNGPAVKKHILYRPKKGDDFAELDFTYYNAVYTVENALAKAKDEQGLKRVARFLEEKPCPECDGTRLSAAARAPEVRGINLAQATAMTLDDAVTWVRGVPGALPESMRPMATNICESFLDVARRLLELGLGYLSLDRAGATLSTGERQRVQLARAVRNRTTGVLYVLDEPSIGLHPSNVDGLLGVMRDLVADGNSVVVVDHDVRVLKAADHLIEMGPVAGAGGGHVIAQGAVDEVERTPGSRIAPFLAESGETRVRVHVAPEKMFDCGRIHMETGPLHTVKPLAVDVPRGRLTVVTGVSGSGKTTMVLESLIPALKANADGGDLPAHVHVIEADGIAHANLIDATPIGANVRSTVATYADIHDDLRRAFARTDEAKAVGYKAGDFSYNTGRLRCPTCDGTGSISLDVQFLPDVTIACPDCRGSRYAPEASLIHRSVKEGKGAKVCSESSARDNVGGSDADAVLQGAASTELGITAEQRNEGAPLRSLTLPQLMAMSVDEALDVTTDMRKIHARLTTLHDLGLGYLTLGEPTPALSGGEAQRLKLASEMGRAQSDAVFVFDEPTIGLHPLDVRVLLGVFDRLVAAGATVIVIEHDLDMIANADWIIDMGPGGGEAGGRIVATGTPEQIAANPASITGRYLEVDERA</sequence>
<keyword evidence="13" id="KW-0234">DNA repair</keyword>
<evidence type="ECO:0000313" key="18">
    <source>
        <dbReference type="EMBL" id="KAA8829808.1"/>
    </source>
</evidence>
<evidence type="ECO:0000313" key="19">
    <source>
        <dbReference type="Proteomes" id="UP000410049"/>
    </source>
</evidence>
<keyword evidence="12" id="KW-0238">DNA-binding</keyword>
<dbReference type="GO" id="GO:0003677">
    <property type="term" value="F:DNA binding"/>
    <property type="evidence" value="ECO:0007669"/>
    <property type="project" value="UniProtKB-KW"/>
</dbReference>
<dbReference type="PROSITE" id="PS00211">
    <property type="entry name" value="ABC_TRANSPORTER_1"/>
    <property type="match status" value="1"/>
</dbReference>
<evidence type="ECO:0000256" key="6">
    <source>
        <dbReference type="ARBA" id="ARBA00022763"/>
    </source>
</evidence>
<gene>
    <name evidence="18" type="ORF">EMO91_00450</name>
</gene>
<evidence type="ECO:0000256" key="10">
    <source>
        <dbReference type="ARBA" id="ARBA00022840"/>
    </source>
</evidence>
<keyword evidence="3" id="KW-0479">Metal-binding</keyword>
<dbReference type="PANTHER" id="PTHR43152:SF3">
    <property type="entry name" value="UVRABC SYSTEM PROTEIN A"/>
    <property type="match status" value="1"/>
</dbReference>
<dbReference type="InterPro" id="IPR027417">
    <property type="entry name" value="P-loop_NTPase"/>
</dbReference>
<proteinExistence type="inferred from homology"/>
<dbReference type="Proteomes" id="UP000410049">
    <property type="component" value="Unassembled WGS sequence"/>
</dbReference>
<feature type="domain" description="ABC transporter" evidence="17">
    <location>
        <begin position="11"/>
        <end position="492"/>
    </location>
</feature>
<dbReference type="PROSITE" id="PS50893">
    <property type="entry name" value="ABC_TRANSPORTER_2"/>
    <property type="match status" value="2"/>
</dbReference>
<organism evidence="18 19">
    <name type="scientific">Bifidobacterium myosotis</name>
    <dbReference type="NCBI Taxonomy" id="1630166"/>
    <lineage>
        <taxon>Bacteria</taxon>
        <taxon>Bacillati</taxon>
        <taxon>Actinomycetota</taxon>
        <taxon>Actinomycetes</taxon>
        <taxon>Bifidobacteriales</taxon>
        <taxon>Bifidobacteriaceae</taxon>
        <taxon>Bifidobacterium</taxon>
    </lineage>
</organism>
<keyword evidence="9" id="KW-0862">Zinc</keyword>
<evidence type="ECO:0000256" key="5">
    <source>
        <dbReference type="ARBA" id="ARBA00022741"/>
    </source>
</evidence>
<dbReference type="GO" id="GO:0005524">
    <property type="term" value="F:ATP binding"/>
    <property type="evidence" value="ECO:0007669"/>
    <property type="project" value="UniProtKB-KW"/>
</dbReference>
<dbReference type="EMBL" id="RZUH01000001">
    <property type="protein sequence ID" value="KAA8829808.1"/>
    <property type="molecule type" value="Genomic_DNA"/>
</dbReference>
<comment type="subcellular location">
    <subcellularLocation>
        <location evidence="1">Cytoplasm</location>
    </subcellularLocation>
</comment>
<dbReference type="Gene3D" id="1.10.8.280">
    <property type="entry name" value="ABC transporter ATPase domain-like"/>
    <property type="match status" value="1"/>
</dbReference>
<evidence type="ECO:0000256" key="4">
    <source>
        <dbReference type="ARBA" id="ARBA00022737"/>
    </source>
</evidence>
<evidence type="ECO:0000256" key="8">
    <source>
        <dbReference type="ARBA" id="ARBA00022771"/>
    </source>
</evidence>
<dbReference type="GO" id="GO:0016887">
    <property type="term" value="F:ATP hydrolysis activity"/>
    <property type="evidence" value="ECO:0007669"/>
    <property type="project" value="InterPro"/>
</dbReference>
<evidence type="ECO:0000256" key="9">
    <source>
        <dbReference type="ARBA" id="ARBA00022833"/>
    </source>
</evidence>
<name>A0A5M9ZQL4_9BIFI</name>
<evidence type="ECO:0000256" key="11">
    <source>
        <dbReference type="ARBA" id="ARBA00022881"/>
    </source>
</evidence>
<comment type="similarity">
    <text evidence="14">Belongs to the ABC transporter superfamily. UvrA family.</text>
</comment>
<keyword evidence="2" id="KW-0963">Cytoplasm</keyword>
<evidence type="ECO:0000256" key="1">
    <source>
        <dbReference type="ARBA" id="ARBA00004496"/>
    </source>
</evidence>
<keyword evidence="4" id="KW-0677">Repeat</keyword>
<dbReference type="GO" id="GO:0004518">
    <property type="term" value="F:nuclease activity"/>
    <property type="evidence" value="ECO:0007669"/>
    <property type="project" value="UniProtKB-KW"/>
</dbReference>
<dbReference type="GO" id="GO:0005737">
    <property type="term" value="C:cytoplasm"/>
    <property type="evidence" value="ECO:0007669"/>
    <property type="project" value="UniProtKB-SubCell"/>
</dbReference>
<keyword evidence="8" id="KW-0863">Zinc-finger</keyword>
<dbReference type="GO" id="GO:0008270">
    <property type="term" value="F:zinc ion binding"/>
    <property type="evidence" value="ECO:0007669"/>
    <property type="project" value="UniProtKB-KW"/>
</dbReference>
<evidence type="ECO:0000256" key="14">
    <source>
        <dbReference type="ARBA" id="ARBA00038000"/>
    </source>
</evidence>
<comment type="caution">
    <text evidence="18">The sequence shown here is derived from an EMBL/GenBank/DDBJ whole genome shotgun (WGS) entry which is preliminary data.</text>
</comment>
<dbReference type="AlphaFoldDB" id="A0A5M9ZQL4"/>
<dbReference type="GO" id="GO:0006281">
    <property type="term" value="P:DNA repair"/>
    <property type="evidence" value="ECO:0007669"/>
    <property type="project" value="UniProtKB-KW"/>
</dbReference>
<keyword evidence="10" id="KW-0067">ATP-binding</keyword>
<dbReference type="Gene3D" id="3.40.50.300">
    <property type="entry name" value="P-loop containing nucleotide triphosphate hydrolases"/>
    <property type="match status" value="3"/>
</dbReference>
<dbReference type="InterPro" id="IPR003439">
    <property type="entry name" value="ABC_transporter-like_ATP-bd"/>
</dbReference>
<dbReference type="InterPro" id="IPR017871">
    <property type="entry name" value="ABC_transporter-like_CS"/>
</dbReference>
<feature type="domain" description="ABC transporter" evidence="17">
    <location>
        <begin position="506"/>
        <end position="878"/>
    </location>
</feature>
<evidence type="ECO:0000256" key="12">
    <source>
        <dbReference type="ARBA" id="ARBA00023125"/>
    </source>
</evidence>
<protein>
    <recommendedName>
        <fullName evidence="15">UvrABC system protein A</fullName>
    </recommendedName>
    <alternativeName>
        <fullName evidence="16">Excinuclease ABC subunit A</fullName>
    </alternativeName>
</protein>
<evidence type="ECO:0000256" key="15">
    <source>
        <dbReference type="ARBA" id="ARBA00039316"/>
    </source>
</evidence>
<dbReference type="SUPFAM" id="SSF52540">
    <property type="entry name" value="P-loop containing nucleoside triphosphate hydrolases"/>
    <property type="match status" value="2"/>
</dbReference>
<evidence type="ECO:0000259" key="17">
    <source>
        <dbReference type="PROSITE" id="PS50893"/>
    </source>
</evidence>
<reference evidence="18 19" key="1">
    <citation type="journal article" date="2019" name="Syst. Appl. Microbiol.">
        <title>Characterization of Bifidobacterium species in feaces of the Egyptian fruit bat: Description of B. vespertilionis sp. nov. and B. rousetti sp. nov.</title>
        <authorList>
            <person name="Modesto M."/>
            <person name="Satti M."/>
            <person name="Watanabe K."/>
            <person name="Puglisi E."/>
            <person name="Morelli L."/>
            <person name="Huang C.-H."/>
            <person name="Liou J.-S."/>
            <person name="Miyashita M."/>
            <person name="Tamura T."/>
            <person name="Saito S."/>
            <person name="Mori K."/>
            <person name="Huang L."/>
            <person name="Sciavilla P."/>
            <person name="Sandri C."/>
            <person name="Spiezio C."/>
            <person name="Vitali F."/>
            <person name="Cavalieri D."/>
            <person name="Perpetuini G."/>
            <person name="Tofalo R."/>
            <person name="Bonetti A."/>
            <person name="Arita M."/>
            <person name="Mattarelli P."/>
        </authorList>
    </citation>
    <scope>NUCLEOTIDE SEQUENCE [LARGE SCALE GENOMIC DNA]</scope>
    <source>
        <strain evidence="18 19">RST17</strain>
    </source>
</reference>
<accession>A0A5M9ZQL4</accession>
<keyword evidence="11" id="KW-0267">Excision nuclease</keyword>
<keyword evidence="7" id="KW-0228">DNA excision</keyword>
<evidence type="ECO:0000256" key="7">
    <source>
        <dbReference type="ARBA" id="ARBA00022769"/>
    </source>
</evidence>
<keyword evidence="6" id="KW-0227">DNA damage</keyword>
<evidence type="ECO:0000256" key="13">
    <source>
        <dbReference type="ARBA" id="ARBA00023204"/>
    </source>
</evidence>